<evidence type="ECO:0008006" key="3">
    <source>
        <dbReference type="Google" id="ProtNLM"/>
    </source>
</evidence>
<evidence type="ECO:0000313" key="2">
    <source>
        <dbReference type="Proteomes" id="UP000183400"/>
    </source>
</evidence>
<proteinExistence type="predicted"/>
<organism evidence="1 2">
    <name type="scientific">Ruegeria halocynthiae</name>
    <dbReference type="NCBI Taxonomy" id="985054"/>
    <lineage>
        <taxon>Bacteria</taxon>
        <taxon>Pseudomonadati</taxon>
        <taxon>Pseudomonadota</taxon>
        <taxon>Alphaproteobacteria</taxon>
        <taxon>Rhodobacterales</taxon>
        <taxon>Roseobacteraceae</taxon>
        <taxon>Ruegeria</taxon>
    </lineage>
</organism>
<sequence>MSADAARMARQVLIFVLVFTLGTPAWPGAWLREKDSSFTAISVTVFKEEDVYKYKSSLYAEWGLRPKLTIGLDAEEHQDLYGHALIFARVPVTDFGSAGRLAAEFGIGAHHRQYSTWAMYKATLSYGKGIQTGLGAGWLAVDTAIEHRSHEATIHKLDFTAGLSSGRRLDPLLQIETSYVPDRPWYWSARPSVMYRPKTGNLTWILGAERNSARDEIGFKFALWRSY</sequence>
<accession>A0A1H2YZ13</accession>
<dbReference type="STRING" id="985054.SAMN05444358_10332"/>
<reference evidence="2" key="1">
    <citation type="submission" date="2016-10" db="EMBL/GenBank/DDBJ databases">
        <authorList>
            <person name="Varghese N."/>
            <person name="Submissions S."/>
        </authorList>
    </citation>
    <scope>NUCLEOTIDE SEQUENCE [LARGE SCALE GENOMIC DNA]</scope>
    <source>
        <strain evidence="2">DSM 27839</strain>
    </source>
</reference>
<dbReference type="Proteomes" id="UP000183400">
    <property type="component" value="Unassembled WGS sequence"/>
</dbReference>
<dbReference type="EMBL" id="FNNP01000003">
    <property type="protein sequence ID" value="SDX10317.1"/>
    <property type="molecule type" value="Genomic_DNA"/>
</dbReference>
<keyword evidence="2" id="KW-1185">Reference proteome</keyword>
<protein>
    <recommendedName>
        <fullName evidence="3">Cellulose biosynthesis protein BcsS</fullName>
    </recommendedName>
</protein>
<gene>
    <name evidence="1" type="ORF">SAMN05444358_10332</name>
</gene>
<dbReference type="AlphaFoldDB" id="A0A1H2YZ13"/>
<evidence type="ECO:0000313" key="1">
    <source>
        <dbReference type="EMBL" id="SDX10317.1"/>
    </source>
</evidence>
<name>A0A1H2YZ13_9RHOB</name>